<keyword evidence="1" id="KW-0175">Coiled coil</keyword>
<dbReference type="InterPro" id="IPR000163">
    <property type="entry name" value="Prohibitin"/>
</dbReference>
<dbReference type="EMBL" id="PVWJ01000034">
    <property type="protein sequence ID" value="PSB03378.1"/>
    <property type="molecule type" value="Genomic_DNA"/>
</dbReference>
<dbReference type="AlphaFoldDB" id="A0A2T1C5F1"/>
<reference evidence="3 4" key="2">
    <citation type="submission" date="2018-03" db="EMBL/GenBank/DDBJ databases">
        <title>The ancient ancestry and fast evolution of plastids.</title>
        <authorList>
            <person name="Moore K.R."/>
            <person name="Magnabosco C."/>
            <person name="Momper L."/>
            <person name="Gold D.A."/>
            <person name="Bosak T."/>
            <person name="Fournier G.P."/>
        </authorList>
    </citation>
    <scope>NUCLEOTIDE SEQUENCE [LARGE SCALE GENOMIC DNA]</scope>
    <source>
        <strain evidence="3 4">CCAP 1448/3</strain>
    </source>
</reference>
<dbReference type="GO" id="GO:0008233">
    <property type="term" value="F:peptidase activity"/>
    <property type="evidence" value="ECO:0007669"/>
    <property type="project" value="UniProtKB-KW"/>
</dbReference>
<feature type="domain" description="Band 7" evidence="2">
    <location>
        <begin position="22"/>
        <end position="185"/>
    </location>
</feature>
<keyword evidence="4" id="KW-1185">Reference proteome</keyword>
<feature type="coiled-coil region" evidence="1">
    <location>
        <begin position="186"/>
        <end position="229"/>
    </location>
</feature>
<dbReference type="InterPro" id="IPR036013">
    <property type="entry name" value="Band_7/SPFH_dom_sf"/>
</dbReference>
<gene>
    <name evidence="3" type="ORF">C7B64_08920</name>
</gene>
<organism evidence="3 4">
    <name type="scientific">Merismopedia glauca CCAP 1448/3</name>
    <dbReference type="NCBI Taxonomy" id="1296344"/>
    <lineage>
        <taxon>Bacteria</taxon>
        <taxon>Bacillati</taxon>
        <taxon>Cyanobacteriota</taxon>
        <taxon>Cyanophyceae</taxon>
        <taxon>Synechococcales</taxon>
        <taxon>Merismopediaceae</taxon>
        <taxon>Merismopedia</taxon>
    </lineage>
</organism>
<dbReference type="InterPro" id="IPR001107">
    <property type="entry name" value="Band_7"/>
</dbReference>
<evidence type="ECO:0000313" key="4">
    <source>
        <dbReference type="Proteomes" id="UP000238762"/>
    </source>
</evidence>
<accession>A0A2T1C5F1</accession>
<comment type="caution">
    <text evidence="3">The sequence shown here is derived from an EMBL/GenBank/DDBJ whole genome shotgun (WGS) entry which is preliminary data.</text>
</comment>
<dbReference type="SUPFAM" id="SSF117892">
    <property type="entry name" value="Band 7/SPFH domain"/>
    <property type="match status" value="1"/>
</dbReference>
<dbReference type="Pfam" id="PF01145">
    <property type="entry name" value="Band_7"/>
    <property type="match status" value="1"/>
</dbReference>
<dbReference type="Gene3D" id="3.30.479.30">
    <property type="entry name" value="Band 7 domain"/>
    <property type="match status" value="1"/>
</dbReference>
<dbReference type="OrthoDB" id="581469at2"/>
<dbReference type="SMART" id="SM00244">
    <property type="entry name" value="PHB"/>
    <property type="match status" value="1"/>
</dbReference>
<dbReference type="PANTHER" id="PTHR23222">
    <property type="entry name" value="PROHIBITIN"/>
    <property type="match status" value="1"/>
</dbReference>
<protein>
    <submittedName>
        <fullName evidence="3">Membrane protease subunit, stomatin/prohibitin</fullName>
    </submittedName>
</protein>
<dbReference type="CDD" id="cd03401">
    <property type="entry name" value="SPFH_prohibitin"/>
    <property type="match status" value="1"/>
</dbReference>
<evidence type="ECO:0000313" key="3">
    <source>
        <dbReference type="EMBL" id="PSB03378.1"/>
    </source>
</evidence>
<dbReference type="GO" id="GO:0016020">
    <property type="term" value="C:membrane"/>
    <property type="evidence" value="ECO:0007669"/>
    <property type="project" value="InterPro"/>
</dbReference>
<name>A0A2T1C5F1_9CYAN</name>
<reference evidence="3 4" key="1">
    <citation type="submission" date="2018-02" db="EMBL/GenBank/DDBJ databases">
        <authorList>
            <person name="Cohen D.B."/>
            <person name="Kent A.D."/>
        </authorList>
    </citation>
    <scope>NUCLEOTIDE SEQUENCE [LARGE SCALE GENOMIC DNA]</scope>
    <source>
        <strain evidence="3 4">CCAP 1448/3</strain>
    </source>
</reference>
<dbReference type="PRINTS" id="PR00679">
    <property type="entry name" value="PROHIBITIN"/>
</dbReference>
<evidence type="ECO:0000259" key="2">
    <source>
        <dbReference type="SMART" id="SM00244"/>
    </source>
</evidence>
<evidence type="ECO:0000256" key="1">
    <source>
        <dbReference type="SAM" id="Coils"/>
    </source>
</evidence>
<keyword evidence="3" id="KW-0378">Hydrolase</keyword>
<dbReference type="GO" id="GO:0006508">
    <property type="term" value="P:proteolysis"/>
    <property type="evidence" value="ECO:0007669"/>
    <property type="project" value="UniProtKB-KW"/>
</dbReference>
<proteinExistence type="predicted"/>
<keyword evidence="3" id="KW-0645">Protease</keyword>
<dbReference type="Proteomes" id="UP000238762">
    <property type="component" value="Unassembled WGS sequence"/>
</dbReference>
<dbReference type="PANTHER" id="PTHR23222:SF0">
    <property type="entry name" value="PROHIBITIN 1"/>
    <property type="match status" value="1"/>
</dbReference>
<sequence length="271" mass="30458">MSKDLKLAIAGVLLILFFFFLNPIVSVGPGERGVVTHFGAVDLKPFAEGLHVIVPIRDRVVLLDVKVQKHEVPAKGSTKDLQDLKAVFAVNFALQPDLIARTYQQQGNLGEIVERIVAPQTQESFKTAVAQFTAEESIIKRPQLKQNFDDILSDRLVKYGIEIYDTSIVDILFSTEFAQAVERKQVAEQESQRAVYIAEKAQQEAQGRINQAKGEAEAQRLLQQSLNKEILRKQELDNQRIAIEKWDGKLPNVNSGAIPFLNLQPEEKEEK</sequence>